<feature type="transmembrane region" description="Helical" evidence="1">
    <location>
        <begin position="95"/>
        <end position="113"/>
    </location>
</feature>
<reference evidence="2 3" key="1">
    <citation type="journal article" date="2008" name="Nature">
        <title>The Phaeodactylum genome reveals the evolutionary history of diatom genomes.</title>
        <authorList>
            <person name="Bowler C."/>
            <person name="Allen A.E."/>
            <person name="Badger J.H."/>
            <person name="Grimwood J."/>
            <person name="Jabbari K."/>
            <person name="Kuo A."/>
            <person name="Maheswari U."/>
            <person name="Martens C."/>
            <person name="Maumus F."/>
            <person name="Otillar R.P."/>
            <person name="Rayko E."/>
            <person name="Salamov A."/>
            <person name="Vandepoele K."/>
            <person name="Beszteri B."/>
            <person name="Gruber A."/>
            <person name="Heijde M."/>
            <person name="Katinka M."/>
            <person name="Mock T."/>
            <person name="Valentin K."/>
            <person name="Verret F."/>
            <person name="Berges J.A."/>
            <person name="Brownlee C."/>
            <person name="Cadoret J.P."/>
            <person name="Chiovitti A."/>
            <person name="Choi C.J."/>
            <person name="Coesel S."/>
            <person name="De Martino A."/>
            <person name="Detter J.C."/>
            <person name="Durkin C."/>
            <person name="Falciatore A."/>
            <person name="Fournet J."/>
            <person name="Haruta M."/>
            <person name="Huysman M.J."/>
            <person name="Jenkins B.D."/>
            <person name="Jiroutova K."/>
            <person name="Jorgensen R.E."/>
            <person name="Joubert Y."/>
            <person name="Kaplan A."/>
            <person name="Kroger N."/>
            <person name="Kroth P.G."/>
            <person name="La Roche J."/>
            <person name="Lindquist E."/>
            <person name="Lommer M."/>
            <person name="Martin-Jezequel V."/>
            <person name="Lopez P.J."/>
            <person name="Lucas S."/>
            <person name="Mangogna M."/>
            <person name="McGinnis K."/>
            <person name="Medlin L.K."/>
            <person name="Montsant A."/>
            <person name="Oudot-Le Secq M.P."/>
            <person name="Napoli C."/>
            <person name="Obornik M."/>
            <person name="Parker M.S."/>
            <person name="Petit J.L."/>
            <person name="Porcel B.M."/>
            <person name="Poulsen N."/>
            <person name="Robison M."/>
            <person name="Rychlewski L."/>
            <person name="Rynearson T.A."/>
            <person name="Schmutz J."/>
            <person name="Shapiro H."/>
            <person name="Siaut M."/>
            <person name="Stanley M."/>
            <person name="Sussman M.R."/>
            <person name="Taylor A.R."/>
            <person name="Vardi A."/>
            <person name="von Dassow P."/>
            <person name="Vyverman W."/>
            <person name="Willis A."/>
            <person name="Wyrwicz L.S."/>
            <person name="Rokhsar D.S."/>
            <person name="Weissenbach J."/>
            <person name="Armbrust E.V."/>
            <person name="Green B.R."/>
            <person name="Van de Peer Y."/>
            <person name="Grigoriev I.V."/>
        </authorList>
    </citation>
    <scope>NUCLEOTIDE SEQUENCE [LARGE SCALE GENOMIC DNA]</scope>
    <source>
        <strain evidence="2 3">CCAP 1055/1</strain>
    </source>
</reference>
<dbReference type="PANTHER" id="PTHR36738:SF1">
    <property type="entry name" value="EXPRESSED PROTEIN"/>
    <property type="match status" value="1"/>
</dbReference>
<dbReference type="EMBL" id="CM000615">
    <property type="protein sequence ID" value="EEC46957.1"/>
    <property type="molecule type" value="Genomic_DNA"/>
</dbReference>
<reference evidence="3" key="2">
    <citation type="submission" date="2008-08" db="EMBL/GenBank/DDBJ databases">
        <authorList>
            <consortium name="Diatom Consortium"/>
            <person name="Grigoriev I."/>
            <person name="Grimwood J."/>
            <person name="Kuo A."/>
            <person name="Otillar R.P."/>
            <person name="Salamov A."/>
            <person name="Detter J.C."/>
            <person name="Lindquist E."/>
            <person name="Shapiro H."/>
            <person name="Lucas S."/>
            <person name="Glavina del Rio T."/>
            <person name="Pitluck S."/>
            <person name="Rokhsar D."/>
            <person name="Bowler C."/>
        </authorList>
    </citation>
    <scope>GENOME REANNOTATION</scope>
    <source>
        <strain evidence="3">CCAP 1055/1</strain>
    </source>
</reference>
<feature type="transmembrane region" description="Helical" evidence="1">
    <location>
        <begin position="171"/>
        <end position="191"/>
    </location>
</feature>
<dbReference type="OrthoDB" id="2020012at2759"/>
<evidence type="ECO:0000313" key="2">
    <source>
        <dbReference type="EMBL" id="EEC46957.1"/>
    </source>
</evidence>
<dbReference type="PaxDb" id="2850-Phatr37602"/>
<dbReference type="KEGG" id="pti:PHATRDRAFT_37602"/>
<dbReference type="AlphaFoldDB" id="B7G385"/>
<dbReference type="HOGENOM" id="CLU_106506_0_0_1"/>
<organism evidence="2 3">
    <name type="scientific">Phaeodactylum tricornutum (strain CCAP 1055/1)</name>
    <dbReference type="NCBI Taxonomy" id="556484"/>
    <lineage>
        <taxon>Eukaryota</taxon>
        <taxon>Sar</taxon>
        <taxon>Stramenopiles</taxon>
        <taxon>Ochrophyta</taxon>
        <taxon>Bacillariophyta</taxon>
        <taxon>Bacillariophyceae</taxon>
        <taxon>Bacillariophycidae</taxon>
        <taxon>Naviculales</taxon>
        <taxon>Phaeodactylaceae</taxon>
        <taxon>Phaeodactylum</taxon>
    </lineage>
</organism>
<keyword evidence="3" id="KW-1185">Reference proteome</keyword>
<evidence type="ECO:0000256" key="1">
    <source>
        <dbReference type="SAM" id="Phobius"/>
    </source>
</evidence>
<dbReference type="RefSeq" id="XP_002181743.1">
    <property type="nucleotide sequence ID" value="XM_002181707.1"/>
</dbReference>
<feature type="transmembrane region" description="Helical" evidence="1">
    <location>
        <begin position="139"/>
        <end position="159"/>
    </location>
</feature>
<sequence length="227" mass="24012">MIFTFTVGKRILALAVLLGIGFSGAFAPHPLVAGHRQHNAVLVEKQRNGTPLRMSIFEGVNEPVQNYVNIWTPLFEQAKQAGIAPEVLLHWGHGGAMASVLLSMGLIGAWMGWQIRLGNGNEVNALTLGETMREAHPKIIGGALFFFLLGGQGGLVLLASQGQPILESPHAVSAVVVLSLMGIQAILPQLFETGGQLARNAHAYLGTATIAALFVHLATGVNLGLSF</sequence>
<accession>B7G385</accession>
<evidence type="ECO:0000313" key="3">
    <source>
        <dbReference type="Proteomes" id="UP000000759"/>
    </source>
</evidence>
<dbReference type="InterPro" id="IPR025067">
    <property type="entry name" value="DUF4079"/>
</dbReference>
<protein>
    <submittedName>
        <fullName evidence="2">Uncharacterized protein</fullName>
    </submittedName>
</protein>
<proteinExistence type="predicted"/>
<dbReference type="InParanoid" id="B7G385"/>
<keyword evidence="1" id="KW-0812">Transmembrane</keyword>
<dbReference type="OMA" id="LLHWGHG"/>
<gene>
    <name evidence="2" type="ORF">PHATRDRAFT_37602</name>
</gene>
<keyword evidence="1" id="KW-0472">Membrane</keyword>
<dbReference type="Pfam" id="PF13301">
    <property type="entry name" value="DUF4079"/>
    <property type="match status" value="1"/>
</dbReference>
<name>B7G385_PHATC</name>
<keyword evidence="1" id="KW-1133">Transmembrane helix</keyword>
<feature type="transmembrane region" description="Helical" evidence="1">
    <location>
        <begin position="203"/>
        <end position="225"/>
    </location>
</feature>
<dbReference type="eggNOG" id="ENOG502QPP2">
    <property type="taxonomic scope" value="Eukaryota"/>
</dbReference>
<dbReference type="PANTHER" id="PTHR36738">
    <property type="entry name" value="EXPRESSED PROTEIN"/>
    <property type="match status" value="1"/>
</dbReference>
<dbReference type="GeneID" id="7202538"/>
<dbReference type="Proteomes" id="UP000000759">
    <property type="component" value="Chromosome 13"/>
</dbReference>